<dbReference type="PANTHER" id="PTHR43030:SF1">
    <property type="entry name" value="PHOSPHOENOLPYRUVATE SYNTHASE"/>
    <property type="match status" value="1"/>
</dbReference>
<evidence type="ECO:0000313" key="6">
    <source>
        <dbReference type="Proteomes" id="UP000751518"/>
    </source>
</evidence>
<evidence type="ECO:0000259" key="4">
    <source>
        <dbReference type="Pfam" id="PF00391"/>
    </source>
</evidence>
<keyword evidence="3" id="KW-0067">ATP-binding</keyword>
<dbReference type="Pfam" id="PF00391">
    <property type="entry name" value="PEP-utilizers"/>
    <property type="match status" value="1"/>
</dbReference>
<name>A0A955LL11_UNCKA</name>
<dbReference type="GO" id="GO:0005524">
    <property type="term" value="F:ATP binding"/>
    <property type="evidence" value="ECO:0007669"/>
    <property type="project" value="UniProtKB-KW"/>
</dbReference>
<gene>
    <name evidence="5" type="ORF">KC614_04030</name>
</gene>
<accession>A0A955LL11</accession>
<proteinExistence type="inferred from homology"/>
<reference evidence="5" key="2">
    <citation type="journal article" date="2021" name="Microbiome">
        <title>Successional dynamics and alternative stable states in a saline activated sludge microbial community over 9 years.</title>
        <authorList>
            <person name="Wang Y."/>
            <person name="Ye J."/>
            <person name="Ju F."/>
            <person name="Liu L."/>
            <person name="Boyd J.A."/>
            <person name="Deng Y."/>
            <person name="Parks D.H."/>
            <person name="Jiang X."/>
            <person name="Yin X."/>
            <person name="Woodcroft B.J."/>
            <person name="Tyson G.W."/>
            <person name="Hugenholtz P."/>
            <person name="Polz M.F."/>
            <person name="Zhang T."/>
        </authorList>
    </citation>
    <scope>NUCLEOTIDE SEQUENCE</scope>
    <source>
        <strain evidence="5">HKST-UBA03</strain>
    </source>
</reference>
<evidence type="ECO:0000313" key="5">
    <source>
        <dbReference type="EMBL" id="MCA9392343.1"/>
    </source>
</evidence>
<keyword evidence="2" id="KW-0547">Nucleotide-binding</keyword>
<reference evidence="5" key="1">
    <citation type="submission" date="2020-04" db="EMBL/GenBank/DDBJ databases">
        <authorList>
            <person name="Zhang T."/>
        </authorList>
    </citation>
    <scope>NUCLEOTIDE SEQUENCE</scope>
    <source>
        <strain evidence="5">HKST-UBA03</strain>
    </source>
</reference>
<dbReference type="Proteomes" id="UP000751518">
    <property type="component" value="Unassembled WGS sequence"/>
</dbReference>
<evidence type="ECO:0000256" key="3">
    <source>
        <dbReference type="ARBA" id="ARBA00022840"/>
    </source>
</evidence>
<dbReference type="InterPro" id="IPR008279">
    <property type="entry name" value="PEP-util_enz_mobile_dom"/>
</dbReference>
<dbReference type="SUPFAM" id="SSF52009">
    <property type="entry name" value="Phosphohistidine domain"/>
    <property type="match status" value="1"/>
</dbReference>
<dbReference type="PANTHER" id="PTHR43030">
    <property type="entry name" value="PHOSPHOENOLPYRUVATE SYNTHASE"/>
    <property type="match status" value="1"/>
</dbReference>
<protein>
    <recommendedName>
        <fullName evidence="4">PEP-utilising enzyme mobile domain-containing protein</fullName>
    </recommendedName>
</protein>
<comment type="caution">
    <text evidence="5">The sequence shown here is derived from an EMBL/GenBank/DDBJ whole genome shotgun (WGS) entry which is preliminary data.</text>
</comment>
<dbReference type="InterPro" id="IPR036637">
    <property type="entry name" value="Phosphohistidine_dom_sf"/>
</dbReference>
<dbReference type="EMBL" id="JAGQKZ010000041">
    <property type="protein sequence ID" value="MCA9392343.1"/>
    <property type="molecule type" value="Genomic_DNA"/>
</dbReference>
<sequence>MKKEDLKLSGLPACYGEAVGTVVFVRSQDDLVKVDEQSIVVTDKLTSEYTEAYIKAAGVITQTGGVTCHAAIVCREYQTPCIVSCRECFDVFQEGESIEIDSKLLLAKLLNKN</sequence>
<dbReference type="Gene3D" id="3.50.30.10">
    <property type="entry name" value="Phosphohistidine domain"/>
    <property type="match status" value="1"/>
</dbReference>
<feature type="domain" description="PEP-utilising enzyme mobile" evidence="4">
    <location>
        <begin position="35"/>
        <end position="102"/>
    </location>
</feature>
<evidence type="ECO:0000256" key="2">
    <source>
        <dbReference type="ARBA" id="ARBA00022741"/>
    </source>
</evidence>
<organism evidence="5 6">
    <name type="scientific">candidate division WWE3 bacterium</name>
    <dbReference type="NCBI Taxonomy" id="2053526"/>
    <lineage>
        <taxon>Bacteria</taxon>
        <taxon>Katanobacteria</taxon>
    </lineage>
</organism>
<dbReference type="AlphaFoldDB" id="A0A955LL11"/>
<dbReference type="GO" id="GO:0008986">
    <property type="term" value="F:pyruvate, water dikinase activity"/>
    <property type="evidence" value="ECO:0007669"/>
    <property type="project" value="InterPro"/>
</dbReference>
<comment type="similarity">
    <text evidence="1">Belongs to the PEP-utilizing enzyme family.</text>
</comment>
<dbReference type="InterPro" id="IPR006319">
    <property type="entry name" value="PEP_synth"/>
</dbReference>
<evidence type="ECO:0000256" key="1">
    <source>
        <dbReference type="ARBA" id="ARBA00007837"/>
    </source>
</evidence>